<dbReference type="Proteomes" id="UP000199158">
    <property type="component" value="Unassembled WGS sequence"/>
</dbReference>
<dbReference type="OrthoDB" id="9808360at2"/>
<dbReference type="InterPro" id="IPR030489">
    <property type="entry name" value="TR_Rrf2-type_CS"/>
</dbReference>
<keyword evidence="2" id="KW-1185">Reference proteome</keyword>
<dbReference type="SUPFAM" id="SSF46785">
    <property type="entry name" value="Winged helix' DNA-binding domain"/>
    <property type="match status" value="1"/>
</dbReference>
<dbReference type="PANTHER" id="PTHR33221:SF2">
    <property type="entry name" value="TRANSCRIPTIONAL REGULATOR"/>
    <property type="match status" value="1"/>
</dbReference>
<evidence type="ECO:0000313" key="1">
    <source>
        <dbReference type="EMBL" id="SEM71134.1"/>
    </source>
</evidence>
<dbReference type="STRING" id="474960.SAMN05216180_1391"/>
<organism evidence="1 2">
    <name type="scientific">Hydrogenoanaerobacterium saccharovorans</name>
    <dbReference type="NCBI Taxonomy" id="474960"/>
    <lineage>
        <taxon>Bacteria</taxon>
        <taxon>Bacillati</taxon>
        <taxon>Bacillota</taxon>
        <taxon>Clostridia</taxon>
        <taxon>Eubacteriales</taxon>
        <taxon>Oscillospiraceae</taxon>
        <taxon>Hydrogenoanaerobacterium</taxon>
    </lineage>
</organism>
<accession>A0A1H8AMC0</accession>
<sequence length="131" mass="14589">MHITLEADYAIRIVHCLSMIDHRADAKSIAETTGVTLRFSLKILRKLVAAGIIKSFKGTQGGYEIAKLPSEISLYDVIVTIEGPLNISRCVLPDFICTRPKEGPCKFQKVFVELSDDITSKLKAITFDQMM</sequence>
<dbReference type="AlphaFoldDB" id="A0A1H8AMC0"/>
<dbReference type="Pfam" id="PF02082">
    <property type="entry name" value="Rrf2"/>
    <property type="match status" value="1"/>
</dbReference>
<dbReference type="PROSITE" id="PS51197">
    <property type="entry name" value="HTH_RRF2_2"/>
    <property type="match status" value="1"/>
</dbReference>
<dbReference type="GO" id="GO:0003700">
    <property type="term" value="F:DNA-binding transcription factor activity"/>
    <property type="evidence" value="ECO:0007669"/>
    <property type="project" value="TreeGrafter"/>
</dbReference>
<dbReference type="Gene3D" id="1.10.10.10">
    <property type="entry name" value="Winged helix-like DNA-binding domain superfamily/Winged helix DNA-binding domain"/>
    <property type="match status" value="1"/>
</dbReference>
<dbReference type="PROSITE" id="PS01332">
    <property type="entry name" value="HTH_RRF2_1"/>
    <property type="match status" value="1"/>
</dbReference>
<name>A0A1H8AMC0_9FIRM</name>
<dbReference type="InterPro" id="IPR036390">
    <property type="entry name" value="WH_DNA-bd_sf"/>
</dbReference>
<dbReference type="EMBL" id="FOCG01000001">
    <property type="protein sequence ID" value="SEM71134.1"/>
    <property type="molecule type" value="Genomic_DNA"/>
</dbReference>
<reference evidence="1 2" key="1">
    <citation type="submission" date="2016-10" db="EMBL/GenBank/DDBJ databases">
        <authorList>
            <person name="de Groot N.N."/>
        </authorList>
    </citation>
    <scope>NUCLEOTIDE SEQUENCE [LARGE SCALE GENOMIC DNA]</scope>
    <source>
        <strain evidence="1 2">CGMCC 1.5070</strain>
    </source>
</reference>
<dbReference type="PANTHER" id="PTHR33221">
    <property type="entry name" value="WINGED HELIX-TURN-HELIX TRANSCRIPTIONAL REGULATOR, RRF2 FAMILY"/>
    <property type="match status" value="1"/>
</dbReference>
<dbReference type="RefSeq" id="WP_092752980.1">
    <property type="nucleotide sequence ID" value="NZ_FOCG01000001.1"/>
</dbReference>
<dbReference type="InterPro" id="IPR000944">
    <property type="entry name" value="Tscrpt_reg_Rrf2"/>
</dbReference>
<dbReference type="InterPro" id="IPR036388">
    <property type="entry name" value="WH-like_DNA-bd_sf"/>
</dbReference>
<proteinExistence type="predicted"/>
<evidence type="ECO:0000313" key="2">
    <source>
        <dbReference type="Proteomes" id="UP000199158"/>
    </source>
</evidence>
<protein>
    <submittedName>
        <fullName evidence="1">Transcriptional regulator, BadM/Rrf2 family</fullName>
    </submittedName>
</protein>
<dbReference type="GO" id="GO:0005829">
    <property type="term" value="C:cytosol"/>
    <property type="evidence" value="ECO:0007669"/>
    <property type="project" value="TreeGrafter"/>
</dbReference>
<dbReference type="NCBIfam" id="TIGR00738">
    <property type="entry name" value="rrf2_super"/>
    <property type="match status" value="1"/>
</dbReference>
<gene>
    <name evidence="1" type="ORF">SAMN05216180_1391</name>
</gene>